<accession>A0A9Q8LIU5</accession>
<protein>
    <submittedName>
        <fullName evidence="1">4-nitrophenylphosphatase</fullName>
    </submittedName>
</protein>
<keyword evidence="2" id="KW-1185">Reference proteome</keyword>
<dbReference type="KEGG" id="ffu:CLAFUR5_06556"/>
<dbReference type="RefSeq" id="XP_047762541.1">
    <property type="nucleotide sequence ID" value="XM_047905704.1"/>
</dbReference>
<evidence type="ECO:0000313" key="2">
    <source>
        <dbReference type="Proteomes" id="UP000756132"/>
    </source>
</evidence>
<dbReference type="OrthoDB" id="413953at2759"/>
<dbReference type="InterPro" id="IPR023214">
    <property type="entry name" value="HAD_sf"/>
</dbReference>
<dbReference type="GO" id="GO:0008967">
    <property type="term" value="F:phosphoglycolate phosphatase activity"/>
    <property type="evidence" value="ECO:0007669"/>
    <property type="project" value="TreeGrafter"/>
</dbReference>
<dbReference type="Pfam" id="PF13242">
    <property type="entry name" value="Hydrolase_like"/>
    <property type="match status" value="1"/>
</dbReference>
<evidence type="ECO:0000313" key="1">
    <source>
        <dbReference type="EMBL" id="UJO18175.1"/>
    </source>
</evidence>
<dbReference type="GO" id="GO:0005737">
    <property type="term" value="C:cytoplasm"/>
    <property type="evidence" value="ECO:0007669"/>
    <property type="project" value="TreeGrafter"/>
</dbReference>
<organism evidence="1 2">
    <name type="scientific">Passalora fulva</name>
    <name type="common">Tomato leaf mold</name>
    <name type="synonym">Cladosporium fulvum</name>
    <dbReference type="NCBI Taxonomy" id="5499"/>
    <lineage>
        <taxon>Eukaryota</taxon>
        <taxon>Fungi</taxon>
        <taxon>Dikarya</taxon>
        <taxon>Ascomycota</taxon>
        <taxon>Pezizomycotina</taxon>
        <taxon>Dothideomycetes</taxon>
        <taxon>Dothideomycetidae</taxon>
        <taxon>Mycosphaerellales</taxon>
        <taxon>Mycosphaerellaceae</taxon>
        <taxon>Fulvia</taxon>
    </lineage>
</organism>
<dbReference type="InterPro" id="IPR036412">
    <property type="entry name" value="HAD-like_sf"/>
</dbReference>
<dbReference type="AlphaFoldDB" id="A0A9Q8LIU5"/>
<dbReference type="Gene3D" id="3.40.50.1000">
    <property type="entry name" value="HAD superfamily/HAD-like"/>
    <property type="match status" value="2"/>
</dbReference>
<name>A0A9Q8LIU5_PASFU</name>
<dbReference type="PANTHER" id="PTHR19288">
    <property type="entry name" value="4-NITROPHENYLPHOSPHATASE-RELATED"/>
    <property type="match status" value="1"/>
</dbReference>
<dbReference type="PANTHER" id="PTHR19288:SF46">
    <property type="entry name" value="HALOACID DEHALOGENASE-LIKE HYDROLASE DOMAIN-CONTAINING PROTEIN 2"/>
    <property type="match status" value="1"/>
</dbReference>
<reference evidence="1" key="1">
    <citation type="submission" date="2021-12" db="EMBL/GenBank/DDBJ databases">
        <authorList>
            <person name="Zaccaron A."/>
            <person name="Stergiopoulos I."/>
        </authorList>
    </citation>
    <scope>NUCLEOTIDE SEQUENCE</scope>
    <source>
        <strain evidence="1">Race5_Kim</strain>
    </source>
</reference>
<dbReference type="GeneID" id="71986434"/>
<dbReference type="GO" id="GO:0004035">
    <property type="term" value="F:alkaline phosphatase activity"/>
    <property type="evidence" value="ECO:0007669"/>
    <property type="project" value="TreeGrafter"/>
</dbReference>
<proteinExistence type="predicted"/>
<dbReference type="SUPFAM" id="SSF56784">
    <property type="entry name" value="HAD-like"/>
    <property type="match status" value="1"/>
</dbReference>
<gene>
    <name evidence="1" type="ORF">CLAFUR5_06556</name>
</gene>
<dbReference type="EMBL" id="CP090167">
    <property type="protein sequence ID" value="UJO18175.1"/>
    <property type="molecule type" value="Genomic_DNA"/>
</dbReference>
<reference evidence="1" key="2">
    <citation type="journal article" date="2022" name="Microb. Genom.">
        <title>A chromosome-scale genome assembly of the tomato pathogen Cladosporium fulvum reveals a compartmentalized genome architecture and the presence of a dispensable chromosome.</title>
        <authorList>
            <person name="Zaccaron A.Z."/>
            <person name="Chen L.H."/>
            <person name="Samaras A."/>
            <person name="Stergiopoulos I."/>
        </authorList>
    </citation>
    <scope>NUCLEOTIDE SEQUENCE</scope>
    <source>
        <strain evidence="1">Race5_Kim</strain>
    </source>
</reference>
<dbReference type="Proteomes" id="UP000756132">
    <property type="component" value="Chromosome 5"/>
</dbReference>
<sequence length="111" mass="11445">MDSTLPIASSLFPGAGSANAPLVTAIGKDPLALGKPSQAMMDVVEGKFKFDRRRTCMVGDRLDTDIKFGIDSGLGGTLAVLTGVTKKEDFLSQGASVVPNAYVDGLGDLLG</sequence>